<dbReference type="Proteomes" id="UP000823388">
    <property type="component" value="Chromosome 3N"/>
</dbReference>
<organism evidence="2 3">
    <name type="scientific">Panicum virgatum</name>
    <name type="common">Blackwell switchgrass</name>
    <dbReference type="NCBI Taxonomy" id="38727"/>
    <lineage>
        <taxon>Eukaryota</taxon>
        <taxon>Viridiplantae</taxon>
        <taxon>Streptophyta</taxon>
        <taxon>Embryophyta</taxon>
        <taxon>Tracheophyta</taxon>
        <taxon>Spermatophyta</taxon>
        <taxon>Magnoliopsida</taxon>
        <taxon>Liliopsida</taxon>
        <taxon>Poales</taxon>
        <taxon>Poaceae</taxon>
        <taxon>PACMAD clade</taxon>
        <taxon>Panicoideae</taxon>
        <taxon>Panicodae</taxon>
        <taxon>Paniceae</taxon>
        <taxon>Panicinae</taxon>
        <taxon>Panicum</taxon>
        <taxon>Panicum sect. Hiantes</taxon>
    </lineage>
</organism>
<evidence type="ECO:0000313" key="2">
    <source>
        <dbReference type="EMBL" id="KAG2620280.1"/>
    </source>
</evidence>
<feature type="compositionally biased region" description="Basic residues" evidence="1">
    <location>
        <begin position="98"/>
        <end position="108"/>
    </location>
</feature>
<feature type="compositionally biased region" description="Basic and acidic residues" evidence="1">
    <location>
        <begin position="130"/>
        <end position="141"/>
    </location>
</feature>
<feature type="compositionally biased region" description="Gly residues" evidence="1">
    <location>
        <begin position="36"/>
        <end position="46"/>
    </location>
</feature>
<evidence type="ECO:0000313" key="3">
    <source>
        <dbReference type="Proteomes" id="UP000823388"/>
    </source>
</evidence>
<evidence type="ECO:0000256" key="1">
    <source>
        <dbReference type="SAM" id="MobiDB-lite"/>
    </source>
</evidence>
<sequence>MTQRYSASTWRARGTHTHLTCESGIRRSSRRPATGRPGGVRAGGDVGAAAGTPELGLRDVGGEAGARWRREQAGRGSSSRGDRADGRRVGDGGAGWRRGWRGGQRRGRPGVGGPSGPEGRQGQRSGAEAWDVRQGRDTERGEVVRAWGEVGEVVGACAVGGRNHRSVDFF</sequence>
<feature type="compositionally biased region" description="Basic and acidic residues" evidence="1">
    <location>
        <begin position="80"/>
        <end position="90"/>
    </location>
</feature>
<protein>
    <submittedName>
        <fullName evidence="2">Uncharacterized protein</fullName>
    </submittedName>
</protein>
<accession>A0A8T0UC46</accession>
<proteinExistence type="predicted"/>
<comment type="caution">
    <text evidence="2">The sequence shown here is derived from an EMBL/GenBank/DDBJ whole genome shotgun (WGS) entry which is preliminary data.</text>
</comment>
<reference evidence="2" key="1">
    <citation type="submission" date="2020-05" db="EMBL/GenBank/DDBJ databases">
        <title>WGS assembly of Panicum virgatum.</title>
        <authorList>
            <person name="Lovell J.T."/>
            <person name="Jenkins J."/>
            <person name="Shu S."/>
            <person name="Juenger T.E."/>
            <person name="Schmutz J."/>
        </authorList>
    </citation>
    <scope>NUCLEOTIDE SEQUENCE</scope>
    <source>
        <strain evidence="2">AP13</strain>
    </source>
</reference>
<name>A0A8T0UC46_PANVG</name>
<dbReference type="AlphaFoldDB" id="A0A8T0UC46"/>
<feature type="compositionally biased region" description="Basic and acidic residues" evidence="1">
    <location>
        <begin position="56"/>
        <end position="73"/>
    </location>
</feature>
<keyword evidence="3" id="KW-1185">Reference proteome</keyword>
<feature type="region of interest" description="Disordered" evidence="1">
    <location>
        <begin position="1"/>
        <end position="141"/>
    </location>
</feature>
<gene>
    <name evidence="2" type="ORF">PVAP13_3NG167094</name>
</gene>
<dbReference type="EMBL" id="CM029042">
    <property type="protein sequence ID" value="KAG2620280.1"/>
    <property type="molecule type" value="Genomic_DNA"/>
</dbReference>